<dbReference type="PANTHER" id="PTHR24221">
    <property type="entry name" value="ATP-BINDING CASSETTE SUB-FAMILY B"/>
    <property type="match status" value="1"/>
</dbReference>
<dbReference type="GO" id="GO:0005524">
    <property type="term" value="F:ATP binding"/>
    <property type="evidence" value="ECO:0007669"/>
    <property type="project" value="UniProtKB-KW"/>
</dbReference>
<dbReference type="GO" id="GO:0140359">
    <property type="term" value="F:ABC-type transporter activity"/>
    <property type="evidence" value="ECO:0007669"/>
    <property type="project" value="InterPro"/>
</dbReference>
<dbReference type="Proteomes" id="UP000282125">
    <property type="component" value="Unassembled WGS sequence"/>
</dbReference>
<feature type="domain" description="ABC transmembrane type-1" evidence="10">
    <location>
        <begin position="36"/>
        <end position="319"/>
    </location>
</feature>
<evidence type="ECO:0000259" key="9">
    <source>
        <dbReference type="PROSITE" id="PS50893"/>
    </source>
</evidence>
<dbReference type="FunFam" id="3.40.50.300:FF:000287">
    <property type="entry name" value="Multidrug ABC transporter ATP-binding protein"/>
    <property type="match status" value="1"/>
</dbReference>
<evidence type="ECO:0000256" key="1">
    <source>
        <dbReference type="ARBA" id="ARBA00004651"/>
    </source>
</evidence>
<feature type="domain" description="ABC transporter" evidence="9">
    <location>
        <begin position="353"/>
        <end position="587"/>
    </location>
</feature>
<dbReference type="Gene3D" id="3.40.50.300">
    <property type="entry name" value="P-loop containing nucleotide triphosphate hydrolases"/>
    <property type="match status" value="1"/>
</dbReference>
<dbReference type="PROSITE" id="PS50893">
    <property type="entry name" value="ABC_TRANSPORTER_2"/>
    <property type="match status" value="1"/>
</dbReference>
<dbReference type="PROSITE" id="PS50929">
    <property type="entry name" value="ABC_TM1F"/>
    <property type="match status" value="1"/>
</dbReference>
<dbReference type="RefSeq" id="WP_124966308.1">
    <property type="nucleotide sequence ID" value="NZ_RRAZ01000032.1"/>
</dbReference>
<reference evidence="11 12" key="1">
    <citation type="submission" date="2018-11" db="EMBL/GenBank/DDBJ databases">
        <title>Gemmobacter sp. nov., YIM 102744-1 draft genome.</title>
        <authorList>
            <person name="Li G."/>
            <person name="Jiang Y."/>
        </authorList>
    </citation>
    <scope>NUCLEOTIDE SEQUENCE [LARGE SCALE GENOMIC DNA]</scope>
    <source>
        <strain evidence="11 12">YIM 102744-1</strain>
    </source>
</reference>
<evidence type="ECO:0000259" key="10">
    <source>
        <dbReference type="PROSITE" id="PS50929"/>
    </source>
</evidence>
<dbReference type="OrthoDB" id="9808328at2"/>
<dbReference type="EMBL" id="RRAZ01000032">
    <property type="protein sequence ID" value="RRH71161.1"/>
    <property type="molecule type" value="Genomic_DNA"/>
</dbReference>
<comment type="subcellular location">
    <subcellularLocation>
        <location evidence="1">Cell membrane</location>
        <topology evidence="1">Multi-pass membrane protein</topology>
    </subcellularLocation>
</comment>
<protein>
    <submittedName>
        <fullName evidence="11">ABC transporter ATP-binding protein</fullName>
    </submittedName>
</protein>
<proteinExistence type="predicted"/>
<dbReference type="InterPro" id="IPR039421">
    <property type="entry name" value="Type_1_exporter"/>
</dbReference>
<evidence type="ECO:0000256" key="7">
    <source>
        <dbReference type="ARBA" id="ARBA00023136"/>
    </source>
</evidence>
<dbReference type="SUPFAM" id="SSF52540">
    <property type="entry name" value="P-loop containing nucleoside triphosphate hydrolases"/>
    <property type="match status" value="1"/>
</dbReference>
<feature type="transmembrane region" description="Helical" evidence="8">
    <location>
        <begin position="176"/>
        <end position="197"/>
    </location>
</feature>
<keyword evidence="2" id="KW-0813">Transport</keyword>
<dbReference type="AlphaFoldDB" id="A0A3P3DAD7"/>
<sequence length="600" mass="65107">MAENSNVPPATKPGWKDGLIFRLLKMGLKRQGKYYALGVAAMVAVASMSALTAWSMQAIVDTMTDPGNRGRVTAVALMVIAIFTIKGFATYVQSVSMARAGNGIVAQQQRRVYDRLLKQGVDFFNLTESSDLLMRVTHGANAARALIDLIVTSMVRDLLTLIGLIGVMFYQQPVLSIASIILAPLIFVGIRLILGFVRAIMSQQMAGMAEILKVLQETSTGIRVIKIFSLEKVMNARMEKAVGEVEKRANSMIRLEAITSPMMETLSGVAIAGVVWLSAVNITGGEPTTAGQLMSFVTALLMAYEPAKRLSRMRVSMEGMKIGAGMLFELVDRDITIRETSGAKDLKLTEGAVRFEDVSFAYGSGEKAVSGLNIEFQGGKTTALVGESGAGKSTIINLLMRFYDPTSGRVLFDGTDIAGVTFDSLRSQMSFVGQDTFLFSSSVMENIRCSRPEASDEEVMEAARAAHAHEFIEKMAQGYQTPVGENGTFLSGGQRQRLAIARAFLRRARVLLLDEATSALDSVSEGFVKEGLERVSEGATTIVIAHRLSTILEADRIYVLGQGQVLEYGTAAELLARNGAFRKLYDQQFGGVERAERLSE</sequence>
<dbReference type="InterPro" id="IPR027417">
    <property type="entry name" value="P-loop_NTPase"/>
</dbReference>
<dbReference type="Gene3D" id="1.20.1560.10">
    <property type="entry name" value="ABC transporter type 1, transmembrane domain"/>
    <property type="match status" value="1"/>
</dbReference>
<dbReference type="Pfam" id="PF00005">
    <property type="entry name" value="ABC_tran"/>
    <property type="match status" value="1"/>
</dbReference>
<name>A0A3P3DAD7_9RHOB</name>
<keyword evidence="7 8" id="KW-0472">Membrane</keyword>
<evidence type="ECO:0000256" key="2">
    <source>
        <dbReference type="ARBA" id="ARBA00022448"/>
    </source>
</evidence>
<organism evidence="11 12">
    <name type="scientific">Falsigemmobacter faecalis</name>
    <dbReference type="NCBI Taxonomy" id="2488730"/>
    <lineage>
        <taxon>Bacteria</taxon>
        <taxon>Pseudomonadati</taxon>
        <taxon>Pseudomonadota</taxon>
        <taxon>Alphaproteobacteria</taxon>
        <taxon>Rhodobacterales</taxon>
        <taxon>Paracoccaceae</taxon>
        <taxon>Falsigemmobacter</taxon>
    </lineage>
</organism>
<dbReference type="CDD" id="cd18552">
    <property type="entry name" value="ABC_6TM_MsbA_like"/>
    <property type="match status" value="1"/>
</dbReference>
<evidence type="ECO:0000313" key="11">
    <source>
        <dbReference type="EMBL" id="RRH71161.1"/>
    </source>
</evidence>
<dbReference type="InterPro" id="IPR003439">
    <property type="entry name" value="ABC_transporter-like_ATP-bd"/>
</dbReference>
<dbReference type="InterPro" id="IPR036640">
    <property type="entry name" value="ABC1_TM_sf"/>
</dbReference>
<evidence type="ECO:0000256" key="8">
    <source>
        <dbReference type="SAM" id="Phobius"/>
    </source>
</evidence>
<evidence type="ECO:0000256" key="6">
    <source>
        <dbReference type="ARBA" id="ARBA00022989"/>
    </source>
</evidence>
<evidence type="ECO:0000256" key="5">
    <source>
        <dbReference type="ARBA" id="ARBA00022840"/>
    </source>
</evidence>
<dbReference type="InterPro" id="IPR011527">
    <property type="entry name" value="ABC1_TM_dom"/>
</dbReference>
<evidence type="ECO:0000313" key="12">
    <source>
        <dbReference type="Proteomes" id="UP000282125"/>
    </source>
</evidence>
<evidence type="ECO:0000256" key="4">
    <source>
        <dbReference type="ARBA" id="ARBA00022741"/>
    </source>
</evidence>
<dbReference type="SMART" id="SM00382">
    <property type="entry name" value="AAA"/>
    <property type="match status" value="1"/>
</dbReference>
<dbReference type="PROSITE" id="PS00211">
    <property type="entry name" value="ABC_TRANSPORTER_1"/>
    <property type="match status" value="1"/>
</dbReference>
<feature type="transmembrane region" description="Helical" evidence="8">
    <location>
        <begin position="74"/>
        <end position="92"/>
    </location>
</feature>
<keyword evidence="5 11" id="KW-0067">ATP-binding</keyword>
<dbReference type="Pfam" id="PF00664">
    <property type="entry name" value="ABC_membrane"/>
    <property type="match status" value="1"/>
</dbReference>
<keyword evidence="6 8" id="KW-1133">Transmembrane helix</keyword>
<dbReference type="GO" id="GO:0016887">
    <property type="term" value="F:ATP hydrolysis activity"/>
    <property type="evidence" value="ECO:0007669"/>
    <property type="project" value="InterPro"/>
</dbReference>
<dbReference type="GO" id="GO:0034040">
    <property type="term" value="F:ATPase-coupled lipid transmembrane transporter activity"/>
    <property type="evidence" value="ECO:0007669"/>
    <property type="project" value="TreeGrafter"/>
</dbReference>
<keyword evidence="3 8" id="KW-0812">Transmembrane</keyword>
<gene>
    <name evidence="11" type="ORF">EG244_16635</name>
</gene>
<dbReference type="PANTHER" id="PTHR24221:SF654">
    <property type="entry name" value="ATP-BINDING CASSETTE SUB-FAMILY B MEMBER 6"/>
    <property type="match status" value="1"/>
</dbReference>
<accession>A0A3P3DAD7</accession>
<comment type="caution">
    <text evidence="11">The sequence shown here is derived from an EMBL/GenBank/DDBJ whole genome shotgun (WGS) entry which is preliminary data.</text>
</comment>
<evidence type="ECO:0000256" key="3">
    <source>
        <dbReference type="ARBA" id="ARBA00022692"/>
    </source>
</evidence>
<dbReference type="SUPFAM" id="SSF90123">
    <property type="entry name" value="ABC transporter transmembrane region"/>
    <property type="match status" value="1"/>
</dbReference>
<feature type="transmembrane region" description="Helical" evidence="8">
    <location>
        <begin position="34"/>
        <end position="54"/>
    </location>
</feature>
<keyword evidence="4" id="KW-0547">Nucleotide-binding</keyword>
<dbReference type="InterPro" id="IPR003593">
    <property type="entry name" value="AAA+_ATPase"/>
</dbReference>
<dbReference type="GO" id="GO:0005886">
    <property type="term" value="C:plasma membrane"/>
    <property type="evidence" value="ECO:0007669"/>
    <property type="project" value="UniProtKB-SubCell"/>
</dbReference>
<dbReference type="InterPro" id="IPR017871">
    <property type="entry name" value="ABC_transporter-like_CS"/>
</dbReference>
<keyword evidence="12" id="KW-1185">Reference proteome</keyword>